<organism evidence="2">
    <name type="scientific">Sedimenticola thiotaurini</name>
    <dbReference type="NCBI Taxonomy" id="1543721"/>
    <lineage>
        <taxon>Bacteria</taxon>
        <taxon>Pseudomonadati</taxon>
        <taxon>Pseudomonadota</taxon>
        <taxon>Gammaproteobacteria</taxon>
        <taxon>Chromatiales</taxon>
        <taxon>Sedimenticolaceae</taxon>
        <taxon>Sedimenticola</taxon>
    </lineage>
</organism>
<gene>
    <name evidence="2" type="ORF">ENI96_15090</name>
</gene>
<evidence type="ECO:0008006" key="3">
    <source>
        <dbReference type="Google" id="ProtNLM"/>
    </source>
</evidence>
<dbReference type="Proteomes" id="UP000886251">
    <property type="component" value="Unassembled WGS sequence"/>
</dbReference>
<feature type="chain" id="PRO_5033029009" description="Lipoprotein" evidence="1">
    <location>
        <begin position="22"/>
        <end position="183"/>
    </location>
</feature>
<dbReference type="EMBL" id="DRKP01000189">
    <property type="protein sequence ID" value="HEB97746.1"/>
    <property type="molecule type" value="Genomic_DNA"/>
</dbReference>
<reference evidence="2" key="1">
    <citation type="journal article" date="2020" name="mSystems">
        <title>Genome- and Community-Level Interaction Insights into Carbon Utilization and Element Cycling Functions of Hydrothermarchaeota in Hydrothermal Sediment.</title>
        <authorList>
            <person name="Zhou Z."/>
            <person name="Liu Y."/>
            <person name="Xu W."/>
            <person name="Pan J."/>
            <person name="Luo Z.H."/>
            <person name="Li M."/>
        </authorList>
    </citation>
    <scope>NUCLEOTIDE SEQUENCE [LARGE SCALE GENOMIC DNA]</scope>
    <source>
        <strain evidence="2">HyVt-443</strain>
    </source>
</reference>
<evidence type="ECO:0000256" key="1">
    <source>
        <dbReference type="SAM" id="SignalP"/>
    </source>
</evidence>
<proteinExistence type="predicted"/>
<sequence length="183" mass="20492">MNPTRPAIALIAGLGLATLLAACNSNPPQEAACSLPEGPHLDQAVGKARFDLETGCESRFDAYFDRLLTIAEGDPKAENKAVFSDFLLWANQQGLLSKRQARRYYNRYFGIKYVSMMGDYSVCSDTCRHPQQSLQQMRDELNDKERGLLKVSGDRRAYNRASRLFQETELVLEATCTACDVQD</sequence>
<dbReference type="PROSITE" id="PS51257">
    <property type="entry name" value="PROKAR_LIPOPROTEIN"/>
    <property type="match status" value="1"/>
</dbReference>
<name>A0A831W8P5_9GAMM</name>
<dbReference type="AlphaFoldDB" id="A0A831W8P5"/>
<keyword evidence="1" id="KW-0732">Signal</keyword>
<protein>
    <recommendedName>
        <fullName evidence="3">Lipoprotein</fullName>
    </recommendedName>
</protein>
<accession>A0A831W8P5</accession>
<feature type="signal peptide" evidence="1">
    <location>
        <begin position="1"/>
        <end position="21"/>
    </location>
</feature>
<evidence type="ECO:0000313" key="2">
    <source>
        <dbReference type="EMBL" id="HEB97746.1"/>
    </source>
</evidence>
<comment type="caution">
    <text evidence="2">The sequence shown here is derived from an EMBL/GenBank/DDBJ whole genome shotgun (WGS) entry which is preliminary data.</text>
</comment>